<evidence type="ECO:0000256" key="3">
    <source>
        <dbReference type="ARBA" id="ARBA00022490"/>
    </source>
</evidence>
<accession>A0ABY4C8Y2</accession>
<reference evidence="7" key="1">
    <citation type="submission" date="2022-03" db="EMBL/GenBank/DDBJ databases">
        <title>Genome Identification and Characterization of new species Bdellovibrio reynosense LBG001 sp. nov. from a Mexico soil sample.</title>
        <authorList>
            <person name="Camilli A."/>
            <person name="Ajao Y."/>
            <person name="Guo X."/>
        </authorList>
    </citation>
    <scope>NUCLEOTIDE SEQUENCE</scope>
    <source>
        <strain evidence="7">LBG001</strain>
    </source>
</reference>
<name>A0ABY4C8Y2_9BACT</name>
<keyword evidence="4" id="KW-0969">Cilium</keyword>
<dbReference type="InterPro" id="IPR013783">
    <property type="entry name" value="Ig-like_fold"/>
</dbReference>
<dbReference type="Pfam" id="PF22544">
    <property type="entry name" value="HYDIN_VesB_CFA65-like_Ig"/>
    <property type="match status" value="1"/>
</dbReference>
<feature type="domain" description="HYDIN/VesB/CFA65-like Ig-like" evidence="6">
    <location>
        <begin position="98"/>
        <end position="185"/>
    </location>
</feature>
<keyword evidence="3" id="KW-0963">Cytoplasm</keyword>
<proteinExistence type="predicted"/>
<keyword evidence="5" id="KW-0966">Cell projection</keyword>
<comment type="subcellular location">
    <subcellularLocation>
        <location evidence="1">Cell projection</location>
        <location evidence="1">Cilium</location>
    </subcellularLocation>
    <subcellularLocation>
        <location evidence="2">Cytoplasm</location>
    </subcellularLocation>
</comment>
<dbReference type="InterPro" id="IPR053879">
    <property type="entry name" value="HYDIN_VesB_CFA65-like_Ig"/>
</dbReference>
<sequence>MRSRLTAFRTLLSIATFECLEKYFDTHFAFLKNEDNKEVLMKYFLLALLTLSLSAPALGNESPTEASGPSPLSANQTLEINGIEEEDDVSAQVRYLFYNFGRVQLYDSESQRFYIRNTGRLPVYINDIDVNGSGFWANENCPSLLWPGFRCSIRVTFRPNHIGIHNGRLNIWLTGAEDVVIYLRGRGVWGF</sequence>
<keyword evidence="8" id="KW-1185">Reference proteome</keyword>
<evidence type="ECO:0000256" key="4">
    <source>
        <dbReference type="ARBA" id="ARBA00023069"/>
    </source>
</evidence>
<evidence type="ECO:0000256" key="5">
    <source>
        <dbReference type="ARBA" id="ARBA00023273"/>
    </source>
</evidence>
<organism evidence="7 8">
    <name type="scientific">Bdellovibrio reynosensis</name>
    <dbReference type="NCBI Taxonomy" id="2835041"/>
    <lineage>
        <taxon>Bacteria</taxon>
        <taxon>Pseudomonadati</taxon>
        <taxon>Bdellovibrionota</taxon>
        <taxon>Bdellovibrionia</taxon>
        <taxon>Bdellovibrionales</taxon>
        <taxon>Pseudobdellovibrionaceae</taxon>
        <taxon>Bdellovibrio</taxon>
    </lineage>
</organism>
<evidence type="ECO:0000259" key="6">
    <source>
        <dbReference type="Pfam" id="PF22544"/>
    </source>
</evidence>
<dbReference type="RefSeq" id="WP_243537554.1">
    <property type="nucleotide sequence ID" value="NZ_CP093442.1"/>
</dbReference>
<gene>
    <name evidence="7" type="ORF">MNR06_15955</name>
</gene>
<dbReference type="Gene3D" id="2.60.40.10">
    <property type="entry name" value="Immunoglobulins"/>
    <property type="match status" value="1"/>
</dbReference>
<dbReference type="EMBL" id="CP093442">
    <property type="protein sequence ID" value="UOF01194.1"/>
    <property type="molecule type" value="Genomic_DNA"/>
</dbReference>
<protein>
    <submittedName>
        <fullName evidence="7">Choice-of-anchor D domain-containing protein</fullName>
    </submittedName>
</protein>
<evidence type="ECO:0000313" key="8">
    <source>
        <dbReference type="Proteomes" id="UP000830116"/>
    </source>
</evidence>
<dbReference type="Proteomes" id="UP000830116">
    <property type="component" value="Chromosome"/>
</dbReference>
<evidence type="ECO:0000313" key="7">
    <source>
        <dbReference type="EMBL" id="UOF01194.1"/>
    </source>
</evidence>
<evidence type="ECO:0000256" key="1">
    <source>
        <dbReference type="ARBA" id="ARBA00004138"/>
    </source>
</evidence>
<dbReference type="NCBIfam" id="NF012200">
    <property type="entry name" value="choice_anch_D"/>
    <property type="match status" value="1"/>
</dbReference>
<evidence type="ECO:0000256" key="2">
    <source>
        <dbReference type="ARBA" id="ARBA00004496"/>
    </source>
</evidence>